<gene>
    <name evidence="1" type="ORF">H9874_00465</name>
</gene>
<dbReference type="AlphaFoldDB" id="A0A9D1QZY6"/>
<protein>
    <submittedName>
        <fullName evidence="1">Uncharacterized protein</fullName>
    </submittedName>
</protein>
<organism evidence="1 2">
    <name type="scientific">Candidatus Bilophila faecipullorum</name>
    <dbReference type="NCBI Taxonomy" id="2838482"/>
    <lineage>
        <taxon>Bacteria</taxon>
        <taxon>Pseudomonadati</taxon>
        <taxon>Thermodesulfobacteriota</taxon>
        <taxon>Desulfovibrionia</taxon>
        <taxon>Desulfovibrionales</taxon>
        <taxon>Desulfovibrionaceae</taxon>
        <taxon>Bilophila</taxon>
    </lineage>
</organism>
<feature type="non-terminal residue" evidence="1">
    <location>
        <position position="1"/>
    </location>
</feature>
<accession>A0A9D1QZY6</accession>
<reference evidence="1" key="1">
    <citation type="journal article" date="2021" name="PeerJ">
        <title>Extensive microbial diversity within the chicken gut microbiome revealed by metagenomics and culture.</title>
        <authorList>
            <person name="Gilroy R."/>
            <person name="Ravi A."/>
            <person name="Getino M."/>
            <person name="Pursley I."/>
            <person name="Horton D.L."/>
            <person name="Alikhan N.F."/>
            <person name="Baker D."/>
            <person name="Gharbi K."/>
            <person name="Hall N."/>
            <person name="Watson M."/>
            <person name="Adriaenssens E.M."/>
            <person name="Foster-Nyarko E."/>
            <person name="Jarju S."/>
            <person name="Secka A."/>
            <person name="Antonio M."/>
            <person name="Oren A."/>
            <person name="Chaudhuri R.R."/>
            <person name="La Ragione R."/>
            <person name="Hildebrand F."/>
            <person name="Pallen M.J."/>
        </authorList>
    </citation>
    <scope>NUCLEOTIDE SEQUENCE</scope>
    <source>
        <strain evidence="1">ChiSxjej5B17-1746</strain>
    </source>
</reference>
<reference evidence="1" key="2">
    <citation type="submission" date="2021-04" db="EMBL/GenBank/DDBJ databases">
        <authorList>
            <person name="Gilroy R."/>
        </authorList>
    </citation>
    <scope>NUCLEOTIDE SEQUENCE</scope>
    <source>
        <strain evidence="1">ChiSxjej5B17-1746</strain>
    </source>
</reference>
<name>A0A9D1QZY6_9BACT</name>
<comment type="caution">
    <text evidence="1">The sequence shown here is derived from an EMBL/GenBank/DDBJ whole genome shotgun (WGS) entry which is preliminary data.</text>
</comment>
<evidence type="ECO:0000313" key="2">
    <source>
        <dbReference type="Proteomes" id="UP000824264"/>
    </source>
</evidence>
<sequence>TVHGREHVVIINGCPFELAPGSFDPSIRKIEWAAGQGVIYWEDTAQEPLTFGEEGFRTYLAPLVRAFEREAKRVEDNVIILDRDNQPHSTASARERAGILQLIREEEEKMTRSTQAILAAQLAGKTPDPEDVRHFLFHYTKKLELRAQIAALESEL</sequence>
<proteinExistence type="predicted"/>
<evidence type="ECO:0000313" key="1">
    <source>
        <dbReference type="EMBL" id="HIW77606.1"/>
    </source>
</evidence>
<dbReference type="Proteomes" id="UP000824264">
    <property type="component" value="Unassembled WGS sequence"/>
</dbReference>
<dbReference type="EMBL" id="DXGI01000016">
    <property type="protein sequence ID" value="HIW77606.1"/>
    <property type="molecule type" value="Genomic_DNA"/>
</dbReference>